<dbReference type="RefSeq" id="WP_058352012.1">
    <property type="nucleotide sequence ID" value="NZ_CABMMD010000093.1"/>
</dbReference>
<dbReference type="EMBL" id="LNAM01000093">
    <property type="protein sequence ID" value="KSV59759.1"/>
    <property type="molecule type" value="Genomic_DNA"/>
</dbReference>
<reference evidence="2 3" key="1">
    <citation type="submission" date="2015-11" db="EMBL/GenBank/DDBJ databases">
        <title>Butyribacter intestini gen. nov., sp. nov., a butyric acid-producing bacterium of the family Lachnospiraceae isolated from the human faeces.</title>
        <authorList>
            <person name="Zou Y."/>
            <person name="Xue W."/>
            <person name="Luo G."/>
            <person name="Lv M."/>
        </authorList>
    </citation>
    <scope>NUCLEOTIDE SEQUENCE [LARGE SCALE GENOMIC DNA]</scope>
    <source>
        <strain evidence="2 3">ACET-33324</strain>
    </source>
</reference>
<evidence type="ECO:0000256" key="1">
    <source>
        <dbReference type="SAM" id="Phobius"/>
    </source>
</evidence>
<organism evidence="2 3">
    <name type="scientific">Acetivibrio ethanolgignens</name>
    <dbReference type="NCBI Taxonomy" id="290052"/>
    <lineage>
        <taxon>Bacteria</taxon>
        <taxon>Bacillati</taxon>
        <taxon>Bacillota</taxon>
        <taxon>Clostridia</taxon>
        <taxon>Eubacteriales</taxon>
        <taxon>Oscillospiraceae</taxon>
        <taxon>Acetivibrio</taxon>
    </lineage>
</organism>
<keyword evidence="1" id="KW-0812">Transmembrane</keyword>
<dbReference type="InterPro" id="IPR008875">
    <property type="entry name" value="TraX"/>
</dbReference>
<feature type="transmembrane region" description="Helical" evidence="1">
    <location>
        <begin position="198"/>
        <end position="219"/>
    </location>
</feature>
<sequence>MKLIAIIAMTLDHIGVFFVVPPVYFLFRVIGRVAFPIICFLIAEGFVRTKSVRKYILRLSVLAVVSEPIVDKCFYGTFFYSQSQSVLILFVIALFALYISKKVDDKYDESNFVRILLRTLIILLTSVIIYVCKTEYGILGFFMIISSYYFRKKLPVLIAALLACNFFFLDPIQAFGGVAVIPIILYKGKQGRKMGLWMYFYYPIHIIALYIVMVSISTMNSSYIISEKQMTDITAESTEKWGGGHSV</sequence>
<feature type="transmembrane region" description="Helical" evidence="1">
    <location>
        <begin position="82"/>
        <end position="99"/>
    </location>
</feature>
<keyword evidence="1" id="KW-1133">Transmembrane helix</keyword>
<evidence type="ECO:0000313" key="2">
    <source>
        <dbReference type="EMBL" id="KSV59759.1"/>
    </source>
</evidence>
<keyword evidence="1" id="KW-0472">Membrane</keyword>
<keyword evidence="3" id="KW-1185">Reference proteome</keyword>
<evidence type="ECO:0008006" key="4">
    <source>
        <dbReference type="Google" id="ProtNLM"/>
    </source>
</evidence>
<dbReference type="Pfam" id="PF05857">
    <property type="entry name" value="TraX"/>
    <property type="match status" value="1"/>
</dbReference>
<dbReference type="Proteomes" id="UP000054874">
    <property type="component" value="Unassembled WGS sequence"/>
</dbReference>
<comment type="caution">
    <text evidence="2">The sequence shown here is derived from an EMBL/GenBank/DDBJ whole genome shotgun (WGS) entry which is preliminary data.</text>
</comment>
<feature type="transmembrane region" description="Helical" evidence="1">
    <location>
        <begin position="23"/>
        <end position="43"/>
    </location>
</feature>
<name>A0A0V8QGR1_9FIRM</name>
<protein>
    <recommendedName>
        <fullName evidence="4">Conjugal transfer protein TraX</fullName>
    </recommendedName>
</protein>
<proteinExistence type="predicted"/>
<feature type="transmembrane region" description="Helical" evidence="1">
    <location>
        <begin position="120"/>
        <end position="150"/>
    </location>
</feature>
<evidence type="ECO:0000313" key="3">
    <source>
        <dbReference type="Proteomes" id="UP000054874"/>
    </source>
</evidence>
<feature type="transmembrane region" description="Helical" evidence="1">
    <location>
        <begin position="156"/>
        <end position="186"/>
    </location>
</feature>
<accession>A0A0V8QGR1</accession>
<dbReference type="AlphaFoldDB" id="A0A0V8QGR1"/>
<gene>
    <name evidence="2" type="ORF">ASU35_17930</name>
</gene>